<sequence>LKLANLGVLSASFTQSKADKSMSEDRTKDLEGNQYTVGYSYNRNRFGFSINHNQRDDEYTDLSRLQYSNLISVNSNKSLTANTYFATKNSGTFGVGYI</sequence>
<organism evidence="1">
    <name type="scientific">Acinetobacter baumannii</name>
    <dbReference type="NCBI Taxonomy" id="470"/>
    <lineage>
        <taxon>Bacteria</taxon>
        <taxon>Pseudomonadati</taxon>
        <taxon>Pseudomonadota</taxon>
        <taxon>Gammaproteobacteria</taxon>
        <taxon>Moraxellales</taxon>
        <taxon>Moraxellaceae</taxon>
        <taxon>Acinetobacter</taxon>
        <taxon>Acinetobacter calcoaceticus/baumannii complex</taxon>
    </lineage>
</organism>
<dbReference type="EMBL" id="VMAF01000659">
    <property type="protein sequence ID" value="MDR8433736.1"/>
    <property type="molecule type" value="Genomic_DNA"/>
</dbReference>
<comment type="caution">
    <text evidence="1">The sequence shown here is derived from an EMBL/GenBank/DDBJ whole genome shotgun (WGS) entry which is preliminary data.</text>
</comment>
<evidence type="ECO:0000313" key="1">
    <source>
        <dbReference type="EMBL" id="MDR8433736.1"/>
    </source>
</evidence>
<feature type="non-terminal residue" evidence="1">
    <location>
        <position position="1"/>
    </location>
</feature>
<reference evidence="1" key="1">
    <citation type="submission" date="2019-07" db="EMBL/GenBank/DDBJ databases">
        <title>Biological characteristics of mucoid Acinetobacter baumannii from a general hospital in China.</title>
        <authorList>
            <person name="Hua X."/>
            <person name="Yu Y."/>
        </authorList>
    </citation>
    <scope>NUCLEOTIDE SEQUENCE</scope>
    <source>
        <strain evidence="1">N8</strain>
    </source>
</reference>
<protein>
    <submittedName>
        <fullName evidence="1">Fimbrial biogenesis outer membrane usher protein</fullName>
    </submittedName>
</protein>
<proteinExistence type="predicted"/>
<name>A0ABD5DW18_ACIBA</name>
<gene>
    <name evidence="1" type="ORF">FPK63_22135</name>
</gene>
<dbReference type="AlphaFoldDB" id="A0ABD5DW18"/>
<feature type="non-terminal residue" evidence="1">
    <location>
        <position position="98"/>
    </location>
</feature>
<accession>A0ABD5DW18</accession>